<dbReference type="InterPro" id="IPR051515">
    <property type="entry name" value="IRG"/>
</dbReference>
<evidence type="ECO:0000256" key="3">
    <source>
        <dbReference type="ARBA" id="ARBA00022801"/>
    </source>
</evidence>
<dbReference type="FunFam" id="3.40.50.300:FF:000541">
    <property type="entry name" value="Immunity related GTPase M"/>
    <property type="match status" value="1"/>
</dbReference>
<sequence length="396" mass="44098">MENLSARIQEEVRQSLQNNDLASAASKIRGFLCQEESIPLNIAVTGEAGSGKSTFVNAIRGVDNRDEGAAPTGCVETTMEPTPYPHPHFPSITVWDLPGIGTMKFPADKYLEHVGFERFDFFIIISAERFRENDSKLAKEIQKTGKKFYFVRSKIDDNIRNEKRSQRDFNEAQSLKRIRKYCVEGLQKEGCQSPQVFLISSFELHLYDFPLLEETLERELPQHKRDTFLLAMPNMSQEIINRKKEAYSYNIKYYSALSAAAGGVPMPGLGAAVDTGLVAHVVNQYVIGFGLDRPSLQRLSDSTGVPLDELMKVIFSPLATNEVTSDVIVKILAQSASAVALMAAEEAVKFIPLLGILTSMTLSFTTTYRALSLLLQELADDAQRVFRRALGLNTTV</sequence>
<evidence type="ECO:0000256" key="4">
    <source>
        <dbReference type="ARBA" id="ARBA00023134"/>
    </source>
</evidence>
<dbReference type="GO" id="GO:0016020">
    <property type="term" value="C:membrane"/>
    <property type="evidence" value="ECO:0007669"/>
    <property type="project" value="InterPro"/>
</dbReference>
<evidence type="ECO:0000313" key="7">
    <source>
        <dbReference type="Proteomes" id="UP001178508"/>
    </source>
</evidence>
<dbReference type="GO" id="GO:0016787">
    <property type="term" value="F:hydrolase activity"/>
    <property type="evidence" value="ECO:0007669"/>
    <property type="project" value="UniProtKB-KW"/>
</dbReference>
<comment type="similarity">
    <text evidence="1">Belongs to the TRAFAC class dynamin-like GTPase superfamily. IRG family.</text>
</comment>
<keyword evidence="3" id="KW-0378">Hydrolase</keyword>
<keyword evidence="7" id="KW-1185">Reference proteome</keyword>
<feature type="domain" description="IRG-type G" evidence="5">
    <location>
        <begin position="38"/>
        <end position="219"/>
    </location>
</feature>
<protein>
    <submittedName>
        <fullName evidence="6">Interferon-inducible GTPase 5-like</fullName>
    </submittedName>
</protein>
<keyword evidence="2" id="KW-0547">Nucleotide-binding</keyword>
<reference evidence="6" key="1">
    <citation type="submission" date="2023-08" db="EMBL/GenBank/DDBJ databases">
        <authorList>
            <person name="Alioto T."/>
            <person name="Alioto T."/>
            <person name="Gomez Garrido J."/>
        </authorList>
    </citation>
    <scope>NUCLEOTIDE SEQUENCE</scope>
</reference>
<evidence type="ECO:0000313" key="6">
    <source>
        <dbReference type="EMBL" id="CAJ1074113.1"/>
    </source>
</evidence>
<evidence type="ECO:0000259" key="5">
    <source>
        <dbReference type="PROSITE" id="PS51716"/>
    </source>
</evidence>
<dbReference type="InterPro" id="IPR030385">
    <property type="entry name" value="G_IRG_dom"/>
</dbReference>
<dbReference type="InterPro" id="IPR007743">
    <property type="entry name" value="Immunity-related_GTPase-like"/>
</dbReference>
<accession>A0AAV1GKW9</accession>
<dbReference type="PROSITE" id="PS51716">
    <property type="entry name" value="G_IRG"/>
    <property type="match status" value="1"/>
</dbReference>
<evidence type="ECO:0000256" key="1">
    <source>
        <dbReference type="ARBA" id="ARBA00005429"/>
    </source>
</evidence>
<dbReference type="Proteomes" id="UP001178508">
    <property type="component" value="Chromosome 15"/>
</dbReference>
<dbReference type="PANTHER" id="PTHR32341:SF10">
    <property type="entry name" value="INTERFERON-INDUCIBLE GTPASE 5"/>
    <property type="match status" value="1"/>
</dbReference>
<dbReference type="PANTHER" id="PTHR32341">
    <property type="entry name" value="INTERFERON-INDUCIBLE GTPASE"/>
    <property type="match status" value="1"/>
</dbReference>
<gene>
    <name evidence="6" type="ORF">XNOV1_A023607</name>
</gene>
<proteinExistence type="inferred from homology"/>
<keyword evidence="4" id="KW-0342">GTP-binding</keyword>
<dbReference type="InterPro" id="IPR027417">
    <property type="entry name" value="P-loop_NTPase"/>
</dbReference>
<evidence type="ECO:0000256" key="2">
    <source>
        <dbReference type="ARBA" id="ARBA00022741"/>
    </source>
</evidence>
<name>A0AAV1GKW9_XYRNO</name>
<dbReference type="AlphaFoldDB" id="A0AAV1GKW9"/>
<dbReference type="Pfam" id="PF05049">
    <property type="entry name" value="IIGP"/>
    <property type="match status" value="1"/>
</dbReference>
<organism evidence="6 7">
    <name type="scientific">Xyrichtys novacula</name>
    <name type="common">Pearly razorfish</name>
    <name type="synonym">Hemipteronotus novacula</name>
    <dbReference type="NCBI Taxonomy" id="13765"/>
    <lineage>
        <taxon>Eukaryota</taxon>
        <taxon>Metazoa</taxon>
        <taxon>Chordata</taxon>
        <taxon>Craniata</taxon>
        <taxon>Vertebrata</taxon>
        <taxon>Euteleostomi</taxon>
        <taxon>Actinopterygii</taxon>
        <taxon>Neopterygii</taxon>
        <taxon>Teleostei</taxon>
        <taxon>Neoteleostei</taxon>
        <taxon>Acanthomorphata</taxon>
        <taxon>Eupercaria</taxon>
        <taxon>Labriformes</taxon>
        <taxon>Labridae</taxon>
        <taxon>Xyrichtys</taxon>
    </lineage>
</organism>
<dbReference type="GO" id="GO:0005525">
    <property type="term" value="F:GTP binding"/>
    <property type="evidence" value="ECO:0007669"/>
    <property type="project" value="UniProtKB-KW"/>
</dbReference>
<dbReference type="SUPFAM" id="SSF52540">
    <property type="entry name" value="P-loop containing nucleoside triphosphate hydrolases"/>
    <property type="match status" value="1"/>
</dbReference>
<dbReference type="EMBL" id="OY660878">
    <property type="protein sequence ID" value="CAJ1074113.1"/>
    <property type="molecule type" value="Genomic_DNA"/>
</dbReference>
<dbReference type="Gene3D" id="3.40.50.300">
    <property type="entry name" value="P-loop containing nucleotide triphosphate hydrolases"/>
    <property type="match status" value="1"/>
</dbReference>